<name>A0A1M4XBV8_9HYPH</name>
<dbReference type="Pfam" id="PF08220">
    <property type="entry name" value="HTH_DeoR"/>
    <property type="match status" value="1"/>
</dbReference>
<dbReference type="SUPFAM" id="SSF100950">
    <property type="entry name" value="NagB/RpiA/CoA transferase-like"/>
    <property type="match status" value="1"/>
</dbReference>
<dbReference type="PANTHER" id="PTHR30363">
    <property type="entry name" value="HTH-TYPE TRANSCRIPTIONAL REGULATOR SRLR-RELATED"/>
    <property type="match status" value="1"/>
</dbReference>
<dbReference type="InterPro" id="IPR014036">
    <property type="entry name" value="DeoR-like_C"/>
</dbReference>
<dbReference type="SMART" id="SM00420">
    <property type="entry name" value="HTH_DEOR"/>
    <property type="match status" value="1"/>
</dbReference>
<protein>
    <submittedName>
        <fullName evidence="7">Transcriptional regulator, DeoR family</fullName>
    </submittedName>
</protein>
<dbReference type="AlphaFoldDB" id="A0A1M4XBV8"/>
<evidence type="ECO:0000256" key="3">
    <source>
        <dbReference type="ARBA" id="ARBA00023125"/>
    </source>
</evidence>
<accession>A0A1M4XBV8</accession>
<dbReference type="Gene3D" id="1.10.10.10">
    <property type="entry name" value="Winged helix-like DNA-binding domain superfamily/Winged helix DNA-binding domain"/>
    <property type="match status" value="1"/>
</dbReference>
<dbReference type="PRINTS" id="PR00037">
    <property type="entry name" value="HTHLACR"/>
</dbReference>
<feature type="domain" description="HTH deoR-type" evidence="6">
    <location>
        <begin position="23"/>
        <end position="78"/>
    </location>
</feature>
<evidence type="ECO:0000259" key="6">
    <source>
        <dbReference type="PROSITE" id="PS51000"/>
    </source>
</evidence>
<dbReference type="InterPro" id="IPR036388">
    <property type="entry name" value="WH-like_DNA-bd_sf"/>
</dbReference>
<dbReference type="Pfam" id="PF00455">
    <property type="entry name" value="DeoRC"/>
    <property type="match status" value="1"/>
</dbReference>
<keyword evidence="2" id="KW-0805">Transcription regulation</keyword>
<dbReference type="CDD" id="cd00090">
    <property type="entry name" value="HTH_ARSR"/>
    <property type="match status" value="1"/>
</dbReference>
<dbReference type="PANTHER" id="PTHR30363:SF4">
    <property type="entry name" value="GLYCEROL-3-PHOSPHATE REGULON REPRESSOR"/>
    <property type="match status" value="1"/>
</dbReference>
<dbReference type="OrthoDB" id="9814815at2"/>
<proteinExistence type="predicted"/>
<dbReference type="RefSeq" id="WP_052950346.1">
    <property type="nucleotide sequence ID" value="NZ_FQVC01000003.1"/>
</dbReference>
<keyword evidence="3" id="KW-0238">DNA-binding</keyword>
<dbReference type="PROSITE" id="PS00894">
    <property type="entry name" value="HTH_DEOR_1"/>
    <property type="match status" value="1"/>
</dbReference>
<organism evidence="7 8">
    <name type="scientific">Devosia limi DSM 17137</name>
    <dbReference type="NCBI Taxonomy" id="1121477"/>
    <lineage>
        <taxon>Bacteria</taxon>
        <taxon>Pseudomonadati</taxon>
        <taxon>Pseudomonadota</taxon>
        <taxon>Alphaproteobacteria</taxon>
        <taxon>Hyphomicrobiales</taxon>
        <taxon>Devosiaceae</taxon>
        <taxon>Devosia</taxon>
    </lineage>
</organism>
<feature type="region of interest" description="Disordered" evidence="5">
    <location>
        <begin position="1"/>
        <end position="23"/>
    </location>
</feature>
<reference evidence="7 8" key="1">
    <citation type="submission" date="2016-11" db="EMBL/GenBank/DDBJ databases">
        <authorList>
            <person name="Jaros S."/>
            <person name="Januszkiewicz K."/>
            <person name="Wedrychowicz H."/>
        </authorList>
    </citation>
    <scope>NUCLEOTIDE SEQUENCE [LARGE SCALE GENOMIC DNA]</scope>
    <source>
        <strain evidence="7 8">DSM 17137</strain>
    </source>
</reference>
<dbReference type="InterPro" id="IPR050313">
    <property type="entry name" value="Carb_Metab_HTH_regulators"/>
</dbReference>
<dbReference type="GO" id="GO:0003677">
    <property type="term" value="F:DNA binding"/>
    <property type="evidence" value="ECO:0007669"/>
    <property type="project" value="UniProtKB-KW"/>
</dbReference>
<dbReference type="InterPro" id="IPR011991">
    <property type="entry name" value="ArsR-like_HTH"/>
</dbReference>
<dbReference type="InterPro" id="IPR018356">
    <property type="entry name" value="Tscrpt_reg_HTH_DeoR_CS"/>
</dbReference>
<dbReference type="GO" id="GO:0003700">
    <property type="term" value="F:DNA-binding transcription factor activity"/>
    <property type="evidence" value="ECO:0007669"/>
    <property type="project" value="InterPro"/>
</dbReference>
<dbReference type="SUPFAM" id="SSF46785">
    <property type="entry name" value="Winged helix' DNA-binding domain"/>
    <property type="match status" value="1"/>
</dbReference>
<evidence type="ECO:0000256" key="5">
    <source>
        <dbReference type="SAM" id="MobiDB-lite"/>
    </source>
</evidence>
<evidence type="ECO:0000256" key="2">
    <source>
        <dbReference type="ARBA" id="ARBA00023015"/>
    </source>
</evidence>
<keyword evidence="1" id="KW-0678">Repressor</keyword>
<evidence type="ECO:0000256" key="1">
    <source>
        <dbReference type="ARBA" id="ARBA00022491"/>
    </source>
</evidence>
<dbReference type="PROSITE" id="PS51000">
    <property type="entry name" value="HTH_DEOR_2"/>
    <property type="match status" value="1"/>
</dbReference>
<evidence type="ECO:0000256" key="4">
    <source>
        <dbReference type="ARBA" id="ARBA00023163"/>
    </source>
</evidence>
<gene>
    <name evidence="7" type="ORF">SAMN02745223_01401</name>
</gene>
<dbReference type="Proteomes" id="UP000184533">
    <property type="component" value="Unassembled WGS sequence"/>
</dbReference>
<sequence>MSGETAPRLRAAGDSAPGEGGRPADRRQAILEAVRTHGAASVAELAARFDVTYQTIRRDLRTLEDQGLLHKGFGGAFASPGVAHHTHDERHTIQVAVKRQLVAALEEFLVPGATIFVGLGTTFDSLHEILARHPGVLIATPNLEVAHSCALKTDATVYVYGGYVRNKDSSVLTIADDSRQRFKFDVAVIGASAIDREGTVQEFDPMEVDLVRSILPHARQVILVAHSEKFERRAPHVVTQLANVDVLITNGDPAIRFDDPATLAALRVITLD</sequence>
<dbReference type="SMART" id="SM01134">
    <property type="entry name" value="DeoRC"/>
    <property type="match status" value="1"/>
</dbReference>
<dbReference type="InterPro" id="IPR001034">
    <property type="entry name" value="DeoR_HTH"/>
</dbReference>
<dbReference type="InterPro" id="IPR036390">
    <property type="entry name" value="WH_DNA-bd_sf"/>
</dbReference>
<dbReference type="InterPro" id="IPR037171">
    <property type="entry name" value="NagB/RpiA_transferase-like"/>
</dbReference>
<evidence type="ECO:0000313" key="8">
    <source>
        <dbReference type="Proteomes" id="UP000184533"/>
    </source>
</evidence>
<keyword evidence="4" id="KW-0804">Transcription</keyword>
<dbReference type="EMBL" id="FQVC01000003">
    <property type="protein sequence ID" value="SHE91014.1"/>
    <property type="molecule type" value="Genomic_DNA"/>
</dbReference>
<evidence type="ECO:0000313" key="7">
    <source>
        <dbReference type="EMBL" id="SHE91014.1"/>
    </source>
</evidence>